<feature type="transmembrane region" description="Helical" evidence="6">
    <location>
        <begin position="145"/>
        <end position="174"/>
    </location>
</feature>
<feature type="transmembrane region" description="Helical" evidence="6">
    <location>
        <begin position="231"/>
        <end position="249"/>
    </location>
</feature>
<sequence length="498" mass="57549">MSNIKKLAGQTLYYGLSSIAARFINYLLTPYLTAALTKQDFGRIGAVYSMIPLFNIIFTYGMETAYFRFVQKKERVESINSTITISLLCSTLLLFVLIWFNQSSLANIASLKEFPQLIQLSIIIMALDALSTIPFARLRNEGRPVLFAFIKIAGICINVAVTIFFVSYCGKYVIAHPQSFLKLIYNPTDNPVKYILLANVLQSAFTLLLLSKWLLPKQWKFDVALWKEMMLYALPMLLAGLGGMINETFDRLMLGWWLPNTYDFDEQRGIYSACYKLSILITLFIQAFRMGAEPFFFKQAEGQNPQKVYARVMKFFVIIISLMFLVVSLYIPIWKHFIAEKHWVGLAVVPILLLANMFLGIYYNLSIWYKVSNRTTAGAYITLIGTAITILINYLFIPRYSYMACAWATFFCYGSMMVVSFIWGQKEYRIPYAWKKLVAYMAIVVTLFFIHKGLTILWHNIVFNLTIATILMYVYIWFILLVERKEFQKLPVIGKFIK</sequence>
<keyword evidence="8" id="KW-1185">Reference proteome</keyword>
<evidence type="ECO:0000256" key="5">
    <source>
        <dbReference type="ARBA" id="ARBA00023136"/>
    </source>
</evidence>
<comment type="subcellular location">
    <subcellularLocation>
        <location evidence="1">Cell membrane</location>
        <topology evidence="1">Multi-pass membrane protein</topology>
    </subcellularLocation>
</comment>
<name>A0ABV8PV23_9BACT</name>
<feature type="transmembrane region" description="Helical" evidence="6">
    <location>
        <begin position="377"/>
        <end position="395"/>
    </location>
</feature>
<reference evidence="8" key="1">
    <citation type="journal article" date="2019" name="Int. J. Syst. Evol. Microbiol.">
        <title>The Global Catalogue of Microorganisms (GCM) 10K type strain sequencing project: providing services to taxonomists for standard genome sequencing and annotation.</title>
        <authorList>
            <consortium name="The Broad Institute Genomics Platform"/>
            <consortium name="The Broad Institute Genome Sequencing Center for Infectious Disease"/>
            <person name="Wu L."/>
            <person name="Ma J."/>
        </authorList>
    </citation>
    <scope>NUCLEOTIDE SEQUENCE [LARGE SCALE GENOMIC DNA]</scope>
    <source>
        <strain evidence="8">CECT 8010</strain>
    </source>
</reference>
<dbReference type="EMBL" id="JBHSDC010000003">
    <property type="protein sequence ID" value="MFC4231008.1"/>
    <property type="molecule type" value="Genomic_DNA"/>
</dbReference>
<feature type="transmembrane region" description="Helical" evidence="6">
    <location>
        <begin position="120"/>
        <end position="138"/>
    </location>
</feature>
<feature type="transmembrane region" description="Helical" evidence="6">
    <location>
        <begin position="343"/>
        <end position="365"/>
    </location>
</feature>
<evidence type="ECO:0000256" key="4">
    <source>
        <dbReference type="ARBA" id="ARBA00022989"/>
    </source>
</evidence>
<keyword evidence="5 6" id="KW-0472">Membrane</keyword>
<feature type="transmembrane region" description="Helical" evidence="6">
    <location>
        <begin position="461"/>
        <end position="482"/>
    </location>
</feature>
<evidence type="ECO:0000256" key="3">
    <source>
        <dbReference type="ARBA" id="ARBA00022692"/>
    </source>
</evidence>
<feature type="transmembrane region" description="Helical" evidence="6">
    <location>
        <begin position="79"/>
        <end position="100"/>
    </location>
</feature>
<dbReference type="PANTHER" id="PTHR30250:SF11">
    <property type="entry name" value="O-ANTIGEN TRANSPORTER-RELATED"/>
    <property type="match status" value="1"/>
</dbReference>
<feature type="transmembrane region" description="Helical" evidence="6">
    <location>
        <begin position="194"/>
        <end position="210"/>
    </location>
</feature>
<keyword evidence="3 6" id="KW-0812">Transmembrane</keyword>
<dbReference type="PANTHER" id="PTHR30250">
    <property type="entry name" value="PST FAMILY PREDICTED COLANIC ACID TRANSPORTER"/>
    <property type="match status" value="1"/>
</dbReference>
<organism evidence="7 8">
    <name type="scientific">Parasediminibacterium paludis</name>
    <dbReference type="NCBI Taxonomy" id="908966"/>
    <lineage>
        <taxon>Bacteria</taxon>
        <taxon>Pseudomonadati</taxon>
        <taxon>Bacteroidota</taxon>
        <taxon>Chitinophagia</taxon>
        <taxon>Chitinophagales</taxon>
        <taxon>Chitinophagaceae</taxon>
        <taxon>Parasediminibacterium</taxon>
    </lineage>
</organism>
<dbReference type="InterPro" id="IPR002797">
    <property type="entry name" value="Polysacc_synth"/>
</dbReference>
<feature type="transmembrane region" description="Helical" evidence="6">
    <location>
        <begin position="12"/>
        <end position="34"/>
    </location>
</feature>
<gene>
    <name evidence="7" type="ORF">ACFOW1_03840</name>
</gene>
<dbReference type="Pfam" id="PF01943">
    <property type="entry name" value="Polysacc_synt"/>
    <property type="match status" value="1"/>
</dbReference>
<evidence type="ECO:0000256" key="1">
    <source>
        <dbReference type="ARBA" id="ARBA00004651"/>
    </source>
</evidence>
<keyword evidence="2" id="KW-1003">Cell membrane</keyword>
<accession>A0ABV8PV23</accession>
<evidence type="ECO:0000313" key="8">
    <source>
        <dbReference type="Proteomes" id="UP001595906"/>
    </source>
</evidence>
<dbReference type="InterPro" id="IPR050833">
    <property type="entry name" value="Poly_Biosynth_Transport"/>
</dbReference>
<feature type="transmembrane region" description="Helical" evidence="6">
    <location>
        <begin position="401"/>
        <end position="425"/>
    </location>
</feature>
<evidence type="ECO:0000313" key="7">
    <source>
        <dbReference type="EMBL" id="MFC4231008.1"/>
    </source>
</evidence>
<protein>
    <submittedName>
        <fullName evidence="7">Lipopolysaccharide biosynthesis protein</fullName>
    </submittedName>
</protein>
<evidence type="ECO:0000256" key="6">
    <source>
        <dbReference type="SAM" id="Phobius"/>
    </source>
</evidence>
<keyword evidence="4 6" id="KW-1133">Transmembrane helix</keyword>
<feature type="transmembrane region" description="Helical" evidence="6">
    <location>
        <begin position="308"/>
        <end position="331"/>
    </location>
</feature>
<dbReference type="Proteomes" id="UP001595906">
    <property type="component" value="Unassembled WGS sequence"/>
</dbReference>
<evidence type="ECO:0000256" key="2">
    <source>
        <dbReference type="ARBA" id="ARBA00022475"/>
    </source>
</evidence>
<proteinExistence type="predicted"/>
<feature type="transmembrane region" description="Helical" evidence="6">
    <location>
        <begin position="437"/>
        <end position="455"/>
    </location>
</feature>
<feature type="transmembrane region" description="Helical" evidence="6">
    <location>
        <begin position="269"/>
        <end position="288"/>
    </location>
</feature>
<dbReference type="RefSeq" id="WP_379012395.1">
    <property type="nucleotide sequence ID" value="NZ_JBHSDC010000003.1"/>
</dbReference>
<feature type="transmembrane region" description="Helical" evidence="6">
    <location>
        <begin position="46"/>
        <end position="67"/>
    </location>
</feature>
<comment type="caution">
    <text evidence="7">The sequence shown here is derived from an EMBL/GenBank/DDBJ whole genome shotgun (WGS) entry which is preliminary data.</text>
</comment>